<dbReference type="EMBL" id="KV440995">
    <property type="protein sequence ID" value="OAD68472.1"/>
    <property type="molecule type" value="Genomic_DNA"/>
</dbReference>
<accession>A0A162TGU0</accession>
<keyword evidence="2" id="KW-1185">Reference proteome</keyword>
<dbReference type="GeneID" id="28997944"/>
<dbReference type="VEuPathDB" id="FungiDB:PHYBLDRAFT_173463"/>
<dbReference type="Proteomes" id="UP000077315">
    <property type="component" value="Unassembled WGS sequence"/>
</dbReference>
<protein>
    <recommendedName>
        <fullName evidence="3">Ndc10 domain-containing protein</fullName>
    </recommendedName>
</protein>
<dbReference type="OrthoDB" id="2284230at2759"/>
<evidence type="ECO:0008006" key="3">
    <source>
        <dbReference type="Google" id="ProtNLM"/>
    </source>
</evidence>
<sequence>MNYTEASSSTQTNVLNNDYYQCNMENWLTTQQNSEMIVAENQLFHPKNTTHTYLAKQKEWMFNLYQEFEAQLSGAIGESTKKFQVSDHIQVVAPEIAAAMQAQNQFEFANARSVGLETRNVLVETFLQASFYLCNDPSQI</sequence>
<reference evidence="2" key="1">
    <citation type="submission" date="2015-06" db="EMBL/GenBank/DDBJ databases">
        <title>Expansion of signal transduction pathways in fungi by whole-genome duplication.</title>
        <authorList>
            <consortium name="DOE Joint Genome Institute"/>
            <person name="Corrochano L.M."/>
            <person name="Kuo A."/>
            <person name="Marcet-Houben M."/>
            <person name="Polaino S."/>
            <person name="Salamov A."/>
            <person name="Villalobos J.M."/>
            <person name="Alvarez M.I."/>
            <person name="Avalos J."/>
            <person name="Benito E.P."/>
            <person name="Benoit I."/>
            <person name="Burger G."/>
            <person name="Camino L.P."/>
            <person name="Canovas D."/>
            <person name="Cerda-Olmedo E."/>
            <person name="Cheng J.-F."/>
            <person name="Dominguez A."/>
            <person name="Elias M."/>
            <person name="Eslava A.P."/>
            <person name="Glaser F."/>
            <person name="Grimwood J."/>
            <person name="Gutierrez G."/>
            <person name="Heitman J."/>
            <person name="Henrissat B."/>
            <person name="Iturriaga E.A."/>
            <person name="Lang B.F."/>
            <person name="Lavin J.L."/>
            <person name="Lee S."/>
            <person name="Li W."/>
            <person name="Lindquist E."/>
            <person name="Lopez-Garcia S."/>
            <person name="Luque E.M."/>
            <person name="Marcos A.T."/>
            <person name="Martin J."/>
            <person name="McCluskey K."/>
            <person name="Medina H.R."/>
            <person name="Miralles-Duran A."/>
            <person name="Miyazaki A."/>
            <person name="Munoz-Torres E."/>
            <person name="Oguiza J.A."/>
            <person name="Ohm R."/>
            <person name="Olmedo M."/>
            <person name="Orejas M."/>
            <person name="Ortiz-Castellanos L."/>
            <person name="Pisabarro A.G."/>
            <person name="Rodriguez-Romero J."/>
            <person name="Ruiz-Herrera J."/>
            <person name="Ruiz-Vazquez R."/>
            <person name="Sanz C."/>
            <person name="Schackwitz W."/>
            <person name="Schmutz J."/>
            <person name="Shahriari M."/>
            <person name="Shelest E."/>
            <person name="Silva-Franco F."/>
            <person name="Soanes D."/>
            <person name="Syed K."/>
            <person name="Tagua V.G."/>
            <person name="Talbot N.J."/>
            <person name="Thon M."/>
            <person name="De vries R.P."/>
            <person name="Wiebenga A."/>
            <person name="Yadav J.S."/>
            <person name="Braun E.L."/>
            <person name="Baker S."/>
            <person name="Garre V."/>
            <person name="Horwitz B."/>
            <person name="Torres-Martinez S."/>
            <person name="Idnurm A."/>
            <person name="Herrera-Estrella A."/>
            <person name="Gabaldon T."/>
            <person name="Grigoriev I.V."/>
        </authorList>
    </citation>
    <scope>NUCLEOTIDE SEQUENCE [LARGE SCALE GENOMIC DNA]</scope>
    <source>
        <strain evidence="2">NRRL 1555(-)</strain>
    </source>
</reference>
<evidence type="ECO:0000313" key="2">
    <source>
        <dbReference type="Proteomes" id="UP000077315"/>
    </source>
</evidence>
<dbReference type="RefSeq" id="XP_018286512.1">
    <property type="nucleotide sequence ID" value="XM_018437038.1"/>
</dbReference>
<evidence type="ECO:0000313" key="1">
    <source>
        <dbReference type="EMBL" id="OAD68472.1"/>
    </source>
</evidence>
<dbReference type="AlphaFoldDB" id="A0A162TGU0"/>
<organism evidence="1 2">
    <name type="scientific">Phycomyces blakesleeanus (strain ATCC 8743b / DSM 1359 / FGSC 10004 / NBRC 33097 / NRRL 1555)</name>
    <dbReference type="NCBI Taxonomy" id="763407"/>
    <lineage>
        <taxon>Eukaryota</taxon>
        <taxon>Fungi</taxon>
        <taxon>Fungi incertae sedis</taxon>
        <taxon>Mucoromycota</taxon>
        <taxon>Mucoromycotina</taxon>
        <taxon>Mucoromycetes</taxon>
        <taxon>Mucorales</taxon>
        <taxon>Phycomycetaceae</taxon>
        <taxon>Phycomyces</taxon>
    </lineage>
</organism>
<gene>
    <name evidence="1" type="ORF">PHYBLDRAFT_173463</name>
</gene>
<name>A0A162TGU0_PHYB8</name>
<dbReference type="InParanoid" id="A0A162TGU0"/>
<proteinExistence type="predicted"/>